<dbReference type="FunFam" id="3.20.20.70:FF:000011">
    <property type="entry name" value="Biotin synthase"/>
    <property type="match status" value="1"/>
</dbReference>
<evidence type="ECO:0000256" key="4">
    <source>
        <dbReference type="ARBA" id="ARBA00022485"/>
    </source>
</evidence>
<dbReference type="InterPro" id="IPR006638">
    <property type="entry name" value="Elp3/MiaA/NifB-like_rSAM"/>
</dbReference>
<reference evidence="15 16" key="1">
    <citation type="submission" date="2024-09" db="EMBL/GenBank/DDBJ databases">
        <title>Genome sequencing and assembly of Phytophthora oleae, isolate VK10A, causative agent of rot of olive drupes.</title>
        <authorList>
            <person name="Conti Taguali S."/>
            <person name="Riolo M."/>
            <person name="La Spada F."/>
            <person name="Cacciola S.O."/>
            <person name="Dionisio G."/>
        </authorList>
    </citation>
    <scope>NUCLEOTIDE SEQUENCE [LARGE SCALE GENOMIC DNA]</scope>
    <source>
        <strain evidence="15 16">VK10A</strain>
    </source>
</reference>
<dbReference type="Pfam" id="PF04055">
    <property type="entry name" value="Radical_SAM"/>
    <property type="match status" value="1"/>
</dbReference>
<keyword evidence="6 13" id="KW-0949">S-adenosyl-L-methionine</keyword>
<evidence type="ECO:0000256" key="8">
    <source>
        <dbReference type="ARBA" id="ARBA00022723"/>
    </source>
</evidence>
<dbReference type="GO" id="GO:0051537">
    <property type="term" value="F:2 iron, 2 sulfur cluster binding"/>
    <property type="evidence" value="ECO:0007669"/>
    <property type="project" value="UniProtKB-KW"/>
</dbReference>
<dbReference type="EMBL" id="JBIMZQ010000023">
    <property type="protein sequence ID" value="KAL3664623.1"/>
    <property type="molecule type" value="Genomic_DNA"/>
</dbReference>
<dbReference type="Proteomes" id="UP001632037">
    <property type="component" value="Unassembled WGS sequence"/>
</dbReference>
<evidence type="ECO:0000256" key="3">
    <source>
        <dbReference type="ARBA" id="ARBA00012236"/>
    </source>
</evidence>
<comment type="cofactor">
    <cofactor evidence="12">
        <name>[2Fe-2S] cluster</name>
        <dbReference type="ChEBI" id="CHEBI:190135"/>
    </cofactor>
</comment>
<dbReference type="InterPro" id="IPR024177">
    <property type="entry name" value="Biotin_synthase"/>
</dbReference>
<evidence type="ECO:0000256" key="10">
    <source>
        <dbReference type="ARBA" id="ARBA00023004"/>
    </source>
</evidence>
<evidence type="ECO:0000313" key="16">
    <source>
        <dbReference type="Proteomes" id="UP001632037"/>
    </source>
</evidence>
<dbReference type="SMART" id="SM00729">
    <property type="entry name" value="Elp3"/>
    <property type="match status" value="1"/>
</dbReference>
<comment type="similarity">
    <text evidence="2">Belongs to the radical SAM superfamily. Biotin synthase family.</text>
</comment>
<keyword evidence="4 13" id="KW-0004">4Fe-4S</keyword>
<keyword evidence="5" id="KW-0808">Transferase</keyword>
<organism evidence="15 16">
    <name type="scientific">Phytophthora oleae</name>
    <dbReference type="NCBI Taxonomy" id="2107226"/>
    <lineage>
        <taxon>Eukaryota</taxon>
        <taxon>Sar</taxon>
        <taxon>Stramenopiles</taxon>
        <taxon>Oomycota</taxon>
        <taxon>Peronosporomycetes</taxon>
        <taxon>Peronosporales</taxon>
        <taxon>Peronosporaceae</taxon>
        <taxon>Phytophthora</taxon>
    </lineage>
</organism>
<protein>
    <recommendedName>
        <fullName evidence="3">biotin synthase</fullName>
        <ecNumber evidence="3">2.8.1.6</ecNumber>
    </recommendedName>
</protein>
<feature type="binding site" evidence="13">
    <location>
        <position position="150"/>
    </location>
    <ligand>
        <name>[2Fe-2S] cluster</name>
        <dbReference type="ChEBI" id="CHEBI:190135"/>
    </ligand>
</feature>
<keyword evidence="7 13" id="KW-0001">2Fe-2S</keyword>
<evidence type="ECO:0000256" key="2">
    <source>
        <dbReference type="ARBA" id="ARBA00010765"/>
    </source>
</evidence>
<dbReference type="NCBIfam" id="TIGR00433">
    <property type="entry name" value="bioB"/>
    <property type="match status" value="1"/>
</dbReference>
<feature type="binding site" evidence="13">
    <location>
        <position position="106"/>
    </location>
    <ligand>
        <name>[4Fe-4S] cluster</name>
        <dbReference type="ChEBI" id="CHEBI:49883"/>
        <note>4Fe-4S-S-AdoMet</note>
    </ligand>
</feature>
<dbReference type="SUPFAM" id="SSF102114">
    <property type="entry name" value="Radical SAM enzymes"/>
    <property type="match status" value="1"/>
</dbReference>
<comment type="cofactor">
    <cofactor evidence="13">
        <name>[4Fe-4S] cluster</name>
        <dbReference type="ChEBI" id="CHEBI:49883"/>
    </cofactor>
    <text evidence="13">Binds 1 [4Fe-4S] cluster. The cluster is coordinated with 3 cysteines and an exchangeable S-adenosyl-L-methionine.</text>
</comment>
<comment type="caution">
    <text evidence="15">The sequence shown here is derived from an EMBL/GenBank/DDBJ whole genome shotgun (WGS) entry which is preliminary data.</text>
</comment>
<dbReference type="InterPro" id="IPR007197">
    <property type="entry name" value="rSAM"/>
</dbReference>
<dbReference type="PANTHER" id="PTHR22976">
    <property type="entry name" value="BIOTIN SYNTHASE"/>
    <property type="match status" value="1"/>
</dbReference>
<dbReference type="PROSITE" id="PS51918">
    <property type="entry name" value="RADICAL_SAM"/>
    <property type="match status" value="1"/>
</dbReference>
<dbReference type="InterPro" id="IPR058240">
    <property type="entry name" value="rSAM_sf"/>
</dbReference>
<dbReference type="GO" id="GO:0009102">
    <property type="term" value="P:biotin biosynthetic process"/>
    <property type="evidence" value="ECO:0007669"/>
    <property type="project" value="UniProtKB-KW"/>
</dbReference>
<feature type="binding site" evidence="13">
    <location>
        <position position="182"/>
    </location>
    <ligand>
        <name>[2Fe-2S] cluster</name>
        <dbReference type="ChEBI" id="CHEBI:190135"/>
    </ligand>
</feature>
<evidence type="ECO:0000256" key="9">
    <source>
        <dbReference type="ARBA" id="ARBA00022756"/>
    </source>
</evidence>
<dbReference type="SFLD" id="SFLDG01060">
    <property type="entry name" value="BATS_domain_containing"/>
    <property type="match status" value="1"/>
</dbReference>
<accession>A0ABD3FCG3</accession>
<dbReference type="SFLD" id="SFLDS00029">
    <property type="entry name" value="Radical_SAM"/>
    <property type="match status" value="1"/>
</dbReference>
<dbReference type="Pfam" id="PF06968">
    <property type="entry name" value="BATS"/>
    <property type="match status" value="1"/>
</dbReference>
<feature type="binding site" evidence="13">
    <location>
        <position position="113"/>
    </location>
    <ligand>
        <name>[4Fe-4S] cluster</name>
        <dbReference type="ChEBI" id="CHEBI:49883"/>
        <note>4Fe-4S-S-AdoMet</note>
    </ligand>
</feature>
<evidence type="ECO:0000259" key="14">
    <source>
        <dbReference type="PROSITE" id="PS51918"/>
    </source>
</evidence>
<dbReference type="EC" id="2.8.1.6" evidence="3"/>
<dbReference type="GO" id="GO:0046872">
    <property type="term" value="F:metal ion binding"/>
    <property type="evidence" value="ECO:0007669"/>
    <property type="project" value="UniProtKB-KW"/>
</dbReference>
<dbReference type="GO" id="GO:0004076">
    <property type="term" value="F:biotin synthase activity"/>
    <property type="evidence" value="ECO:0007669"/>
    <property type="project" value="UniProtKB-EC"/>
</dbReference>
<feature type="binding site" evidence="13">
    <location>
        <position position="110"/>
    </location>
    <ligand>
        <name>[4Fe-4S] cluster</name>
        <dbReference type="ChEBI" id="CHEBI:49883"/>
        <note>4Fe-4S-S-AdoMet</note>
    </ligand>
</feature>
<evidence type="ECO:0000256" key="11">
    <source>
        <dbReference type="ARBA" id="ARBA00023014"/>
    </source>
</evidence>
<dbReference type="InterPro" id="IPR013785">
    <property type="entry name" value="Aldolase_TIM"/>
</dbReference>
<sequence length="396" mass="43950">MIHKPNRRPDRRTKGASSACIFMFLRKLAVSARAGVRHQSQVASVSLTVPGLSSEVRHDWTKDEVQAIFDQPLLELVYKAATVHRMHFDPTEVQQCTLLSIKTGGCTEDCKYCSQSSRHKTFVKPEPTKKVQEVVEMARRAKAAGSTRFCMGSAWREVGKKNAFRHILDMVRQVKDMDLEVCCTLGMLTEEQAVQLKEAGLSAYNHNLDTSREHYAKVITTRTYDDRLKTIDNVRKAGISVCCGGILGLGEEKIDRVGLLHTLATMDEHPESVPVNALVSVEGTPLFDEDIDPITASDMARMIATARILMPKTMVRLSAGRMSFTDAEQGMMFMAGANSIFNGDTLLTTANPAFEKDKRLFESFGLKGKPAYHQHKSTPYIVKVTHSAPVETEAVA</sequence>
<keyword evidence="10 13" id="KW-0408">Iron</keyword>
<feature type="domain" description="Radical SAM core" evidence="14">
    <location>
        <begin position="91"/>
        <end position="321"/>
    </location>
</feature>
<dbReference type="CDD" id="cd01335">
    <property type="entry name" value="Radical_SAM"/>
    <property type="match status" value="1"/>
</dbReference>
<evidence type="ECO:0000256" key="13">
    <source>
        <dbReference type="PIRSR" id="PIRSR001619-1"/>
    </source>
</evidence>
<comment type="cofactor">
    <cofactor evidence="13">
        <name>[2Fe-2S] cluster</name>
        <dbReference type="ChEBI" id="CHEBI:190135"/>
    </cofactor>
    <text evidence="13">Binds 1 [2Fe-2S] cluster. The cluster is coordinated with 3 cysteines and 1 arginine.</text>
</comment>
<proteinExistence type="inferred from homology"/>
<keyword evidence="11 13" id="KW-0411">Iron-sulfur</keyword>
<dbReference type="SFLD" id="SFLDG01278">
    <property type="entry name" value="biotin_synthase_like"/>
    <property type="match status" value="1"/>
</dbReference>
<dbReference type="SMART" id="SM00876">
    <property type="entry name" value="BATS"/>
    <property type="match status" value="1"/>
</dbReference>
<evidence type="ECO:0000256" key="5">
    <source>
        <dbReference type="ARBA" id="ARBA00022679"/>
    </source>
</evidence>
<name>A0ABD3FCG3_9STRA</name>
<dbReference type="InterPro" id="IPR002684">
    <property type="entry name" value="Biotin_synth/BioAB"/>
</dbReference>
<evidence type="ECO:0000256" key="1">
    <source>
        <dbReference type="ARBA" id="ARBA00004942"/>
    </source>
</evidence>
<keyword evidence="16" id="KW-1185">Reference proteome</keyword>
<dbReference type="HAMAP" id="MF_01694">
    <property type="entry name" value="BioB"/>
    <property type="match status" value="1"/>
</dbReference>
<evidence type="ECO:0000256" key="12">
    <source>
        <dbReference type="ARBA" id="ARBA00034078"/>
    </source>
</evidence>
<keyword evidence="9" id="KW-0093">Biotin biosynthesis</keyword>
<dbReference type="PANTHER" id="PTHR22976:SF2">
    <property type="entry name" value="BIOTIN SYNTHASE, MITOCHONDRIAL"/>
    <property type="match status" value="1"/>
</dbReference>
<dbReference type="PIRSF" id="PIRSF001619">
    <property type="entry name" value="Biotin_synth"/>
    <property type="match status" value="1"/>
</dbReference>
<dbReference type="Gene3D" id="3.20.20.70">
    <property type="entry name" value="Aldolase class I"/>
    <property type="match status" value="1"/>
</dbReference>
<gene>
    <name evidence="15" type="ORF">V7S43_010372</name>
</gene>
<dbReference type="InterPro" id="IPR010722">
    <property type="entry name" value="BATS_dom"/>
</dbReference>
<evidence type="ECO:0000256" key="7">
    <source>
        <dbReference type="ARBA" id="ARBA00022714"/>
    </source>
</evidence>
<dbReference type="GO" id="GO:0051539">
    <property type="term" value="F:4 iron, 4 sulfur cluster binding"/>
    <property type="evidence" value="ECO:0007669"/>
    <property type="project" value="UniProtKB-KW"/>
</dbReference>
<dbReference type="SFLD" id="SFLDF00272">
    <property type="entry name" value="biotin_synthase"/>
    <property type="match status" value="1"/>
</dbReference>
<keyword evidence="8 13" id="KW-0479">Metal-binding</keyword>
<evidence type="ECO:0000256" key="6">
    <source>
        <dbReference type="ARBA" id="ARBA00022691"/>
    </source>
</evidence>
<feature type="binding site" evidence="13">
    <location>
        <position position="242"/>
    </location>
    <ligand>
        <name>[2Fe-2S] cluster</name>
        <dbReference type="ChEBI" id="CHEBI:190135"/>
    </ligand>
</feature>
<comment type="pathway">
    <text evidence="1">Cofactor biosynthesis; biotin biosynthesis; biotin from 7,8-diaminononanoate: step 2/2.</text>
</comment>
<evidence type="ECO:0000313" key="15">
    <source>
        <dbReference type="EMBL" id="KAL3664623.1"/>
    </source>
</evidence>
<dbReference type="AlphaFoldDB" id="A0ABD3FCG3"/>
<feature type="binding site" evidence="13">
    <location>
        <position position="316"/>
    </location>
    <ligand>
        <name>[2Fe-2S] cluster</name>
        <dbReference type="ChEBI" id="CHEBI:190135"/>
    </ligand>
</feature>